<dbReference type="Proteomes" id="UP000039865">
    <property type="component" value="Unassembled WGS sequence"/>
</dbReference>
<evidence type="ECO:0000256" key="1">
    <source>
        <dbReference type="SAM" id="MobiDB-lite"/>
    </source>
</evidence>
<protein>
    <submittedName>
        <fullName evidence="2">Uncharacterized protein</fullName>
    </submittedName>
</protein>
<dbReference type="EMBL" id="CCKQ01002752">
    <property type="protein sequence ID" value="CDW73852.1"/>
    <property type="molecule type" value="Genomic_DNA"/>
</dbReference>
<proteinExistence type="predicted"/>
<gene>
    <name evidence="2" type="primary">Contig19428.g20599</name>
    <name evidence="2" type="ORF">STYLEM_2840</name>
</gene>
<evidence type="ECO:0000313" key="2">
    <source>
        <dbReference type="EMBL" id="CDW73852.1"/>
    </source>
</evidence>
<feature type="region of interest" description="Disordered" evidence="1">
    <location>
        <begin position="86"/>
        <end position="113"/>
    </location>
</feature>
<feature type="compositionally biased region" description="Polar residues" evidence="1">
    <location>
        <begin position="86"/>
        <end position="105"/>
    </location>
</feature>
<organism evidence="2 3">
    <name type="scientific">Stylonychia lemnae</name>
    <name type="common">Ciliate</name>
    <dbReference type="NCBI Taxonomy" id="5949"/>
    <lineage>
        <taxon>Eukaryota</taxon>
        <taxon>Sar</taxon>
        <taxon>Alveolata</taxon>
        <taxon>Ciliophora</taxon>
        <taxon>Intramacronucleata</taxon>
        <taxon>Spirotrichea</taxon>
        <taxon>Stichotrichia</taxon>
        <taxon>Sporadotrichida</taxon>
        <taxon>Oxytrichidae</taxon>
        <taxon>Stylonychinae</taxon>
        <taxon>Stylonychia</taxon>
    </lineage>
</organism>
<dbReference type="AlphaFoldDB" id="A0A077ZX86"/>
<name>A0A077ZX86_STYLE</name>
<sequence length="134" mass="15716">MNYKIKINNDFQTLLQLNQSIDGQYKNPQYLPSIQDRHARNENGFLNNKIQVSKPNYNQNSKGIVSPQKYTFNNLSSLESLPYINNSGYAENQQAQRQDNPSQMGGKNKEYDDLKLNLERYNDLKREIKKLQRT</sequence>
<keyword evidence="3" id="KW-1185">Reference proteome</keyword>
<dbReference type="InParanoid" id="A0A077ZX86"/>
<evidence type="ECO:0000313" key="3">
    <source>
        <dbReference type="Proteomes" id="UP000039865"/>
    </source>
</evidence>
<accession>A0A077ZX86</accession>
<reference evidence="2 3" key="1">
    <citation type="submission" date="2014-06" db="EMBL/GenBank/DDBJ databases">
        <authorList>
            <person name="Swart Estienne"/>
        </authorList>
    </citation>
    <scope>NUCLEOTIDE SEQUENCE [LARGE SCALE GENOMIC DNA]</scope>
    <source>
        <strain evidence="2 3">130c</strain>
    </source>
</reference>